<keyword evidence="4" id="KW-0804">Transcription</keyword>
<feature type="compositionally biased region" description="Low complexity" evidence="5">
    <location>
        <begin position="103"/>
        <end position="114"/>
    </location>
</feature>
<dbReference type="PRINTS" id="PR00039">
    <property type="entry name" value="HTHLYSR"/>
</dbReference>
<dbReference type="AlphaFoldDB" id="H5XQX5"/>
<evidence type="ECO:0000256" key="4">
    <source>
        <dbReference type="ARBA" id="ARBA00023163"/>
    </source>
</evidence>
<dbReference type="PANTHER" id="PTHR30126:SF40">
    <property type="entry name" value="HTH-TYPE TRANSCRIPTIONAL REGULATOR GLTR"/>
    <property type="match status" value="1"/>
</dbReference>
<evidence type="ECO:0000313" key="8">
    <source>
        <dbReference type="Proteomes" id="UP000002791"/>
    </source>
</evidence>
<reference evidence="7 8" key="1">
    <citation type="submission" date="2011-11" db="EMBL/GenBank/DDBJ databases">
        <title>The Noncontiguous Finished sequence of Saccharomonospora cyanea NA-134.</title>
        <authorList>
            <consortium name="US DOE Joint Genome Institute"/>
            <person name="Lucas S."/>
            <person name="Han J."/>
            <person name="Lapidus A."/>
            <person name="Cheng J.-F."/>
            <person name="Goodwin L."/>
            <person name="Pitluck S."/>
            <person name="Peters L."/>
            <person name="Ovchinnikova G."/>
            <person name="Lu M."/>
            <person name="Detter J.C."/>
            <person name="Han C."/>
            <person name="Tapia R."/>
            <person name="Land M."/>
            <person name="Hauser L."/>
            <person name="Kyrpides N."/>
            <person name="Ivanova N."/>
            <person name="Pagani I."/>
            <person name="Brambilla E.-M."/>
            <person name="Klenk H.-P."/>
            <person name="Woyke T."/>
        </authorList>
    </citation>
    <scope>NUCLEOTIDE SEQUENCE [LARGE SCALE GENOMIC DNA]</scope>
    <source>
        <strain evidence="7 8">NA-134</strain>
    </source>
</reference>
<feature type="domain" description="HTH lysR-type" evidence="6">
    <location>
        <begin position="1"/>
        <end position="58"/>
    </location>
</feature>
<dbReference type="PANTHER" id="PTHR30126">
    <property type="entry name" value="HTH-TYPE TRANSCRIPTIONAL REGULATOR"/>
    <property type="match status" value="1"/>
</dbReference>
<evidence type="ECO:0000256" key="1">
    <source>
        <dbReference type="ARBA" id="ARBA00009437"/>
    </source>
</evidence>
<keyword evidence="2" id="KW-0805">Transcription regulation</keyword>
<gene>
    <name evidence="7" type="ORF">SaccyDRAFT_2338</name>
</gene>
<dbReference type="Proteomes" id="UP000002791">
    <property type="component" value="Chromosome"/>
</dbReference>
<organism evidence="7 8">
    <name type="scientific">Saccharomonospora cyanea NA-134</name>
    <dbReference type="NCBI Taxonomy" id="882082"/>
    <lineage>
        <taxon>Bacteria</taxon>
        <taxon>Bacillati</taxon>
        <taxon>Actinomycetota</taxon>
        <taxon>Actinomycetes</taxon>
        <taxon>Pseudonocardiales</taxon>
        <taxon>Pseudonocardiaceae</taxon>
        <taxon>Saccharomonospora</taxon>
    </lineage>
</organism>
<dbReference type="Gene3D" id="1.10.10.10">
    <property type="entry name" value="Winged helix-like DNA-binding domain superfamily/Winged helix DNA-binding domain"/>
    <property type="match status" value="1"/>
</dbReference>
<dbReference type="SUPFAM" id="SSF46785">
    <property type="entry name" value="Winged helix' DNA-binding domain"/>
    <property type="match status" value="1"/>
</dbReference>
<dbReference type="STRING" id="882082.SaccyDRAFT_2338"/>
<protein>
    <submittedName>
        <fullName evidence="7">Transcriptional regulator</fullName>
    </submittedName>
</protein>
<dbReference type="InterPro" id="IPR036390">
    <property type="entry name" value="WH_DNA-bd_sf"/>
</dbReference>
<comment type="similarity">
    <text evidence="1">Belongs to the LysR transcriptional regulatory family.</text>
</comment>
<accession>H5XQX5</accession>
<evidence type="ECO:0000256" key="2">
    <source>
        <dbReference type="ARBA" id="ARBA00023015"/>
    </source>
</evidence>
<proteinExistence type="inferred from homology"/>
<dbReference type="FunFam" id="1.10.10.10:FF:000001">
    <property type="entry name" value="LysR family transcriptional regulator"/>
    <property type="match status" value="1"/>
</dbReference>
<feature type="region of interest" description="Disordered" evidence="5">
    <location>
        <begin position="85"/>
        <end position="122"/>
    </location>
</feature>
<evidence type="ECO:0000259" key="6">
    <source>
        <dbReference type="PROSITE" id="PS50931"/>
    </source>
</evidence>
<dbReference type="eggNOG" id="COG0583">
    <property type="taxonomic scope" value="Bacteria"/>
</dbReference>
<dbReference type="PROSITE" id="PS50931">
    <property type="entry name" value="HTH_LYSR"/>
    <property type="match status" value="1"/>
</dbReference>
<dbReference type="OrthoDB" id="3828349at2"/>
<dbReference type="GO" id="GO:0003700">
    <property type="term" value="F:DNA-binding transcription factor activity"/>
    <property type="evidence" value="ECO:0007669"/>
    <property type="project" value="InterPro"/>
</dbReference>
<dbReference type="InterPro" id="IPR000847">
    <property type="entry name" value="LysR_HTH_N"/>
</dbReference>
<evidence type="ECO:0000256" key="3">
    <source>
        <dbReference type="ARBA" id="ARBA00023125"/>
    </source>
</evidence>
<dbReference type="GO" id="GO:0000976">
    <property type="term" value="F:transcription cis-regulatory region binding"/>
    <property type="evidence" value="ECO:0007669"/>
    <property type="project" value="TreeGrafter"/>
</dbReference>
<dbReference type="EMBL" id="CM001440">
    <property type="protein sequence ID" value="EHR61215.1"/>
    <property type="molecule type" value="Genomic_DNA"/>
</dbReference>
<evidence type="ECO:0000313" key="7">
    <source>
        <dbReference type="EMBL" id="EHR61215.1"/>
    </source>
</evidence>
<dbReference type="HOGENOM" id="CLU_2071427_0_0_11"/>
<keyword evidence="3" id="KW-0238">DNA-binding</keyword>
<dbReference type="Pfam" id="PF00126">
    <property type="entry name" value="HTH_1"/>
    <property type="match status" value="1"/>
</dbReference>
<evidence type="ECO:0000256" key="5">
    <source>
        <dbReference type="SAM" id="MobiDB-lite"/>
    </source>
</evidence>
<dbReference type="InterPro" id="IPR036388">
    <property type="entry name" value="WH-like_DNA-bd_sf"/>
</dbReference>
<keyword evidence="8" id="KW-1185">Reference proteome</keyword>
<name>H5XQX5_9PSEU</name>
<dbReference type="RefSeq" id="WP_005456307.1">
    <property type="nucleotide sequence ID" value="NZ_CM001440.1"/>
</dbReference>
<sequence length="122" mass="13236">MDERQFRAFVSIAEAGRMDVAAEALGYSQPAISYQIKCLETSLRAKLFTRDSTGARLTTQGQMLLPAARAVVTLFDSIKQTFNAPGPPESAARTVTTRNRVPAARGTARAAAVSRPRRPVEQ</sequence>